<feature type="domain" description="Excalibur calcium-binding" evidence="2">
    <location>
        <begin position="50"/>
        <end position="86"/>
    </location>
</feature>
<reference evidence="3 4" key="1">
    <citation type="submission" date="2017-10" db="EMBL/GenBank/DDBJ databases">
        <authorList>
            <consortium name="Urmite Genomes"/>
        </authorList>
    </citation>
    <scope>NUCLEOTIDE SEQUENCE [LARGE SCALE GENOMIC DNA]</scope>
    <source>
        <strain evidence="3 4">FB-527</strain>
    </source>
</reference>
<sequence>MFCTRVAIPVAIAIATAGIISGSAIGASSAGIAEPAEVNCTQFNEDGSCYWANCTQAKANSECNIPQGSTHYCSKQDRDGDGFACEC</sequence>
<protein>
    <recommendedName>
        <fullName evidence="2">Excalibur calcium-binding domain-containing protein</fullName>
    </recommendedName>
</protein>
<organism evidence="3 4">
    <name type="scientific">Mycobacterium simulans</name>
    <dbReference type="NCBI Taxonomy" id="627089"/>
    <lineage>
        <taxon>Bacteria</taxon>
        <taxon>Bacillati</taxon>
        <taxon>Actinomycetota</taxon>
        <taxon>Actinomycetes</taxon>
        <taxon>Mycobacteriales</taxon>
        <taxon>Mycobacteriaceae</taxon>
        <taxon>Mycobacterium</taxon>
    </lineage>
</organism>
<feature type="signal peptide" evidence="1">
    <location>
        <begin position="1"/>
        <end position="26"/>
    </location>
</feature>
<keyword evidence="4" id="KW-1185">Reference proteome</keyword>
<comment type="caution">
    <text evidence="3">The sequence shown here is derived from an EMBL/GenBank/DDBJ whole genome shotgun (WGS) entry which is preliminary data.</text>
</comment>
<evidence type="ECO:0000313" key="3">
    <source>
        <dbReference type="EMBL" id="SOJ56073.1"/>
    </source>
</evidence>
<dbReference type="Proteomes" id="UP000554965">
    <property type="component" value="Unassembled WGS sequence"/>
</dbReference>
<feature type="chain" id="PRO_5039434378" description="Excalibur calcium-binding domain-containing protein" evidence="1">
    <location>
        <begin position="27"/>
        <end position="87"/>
    </location>
</feature>
<evidence type="ECO:0000259" key="2">
    <source>
        <dbReference type="SMART" id="SM00894"/>
    </source>
</evidence>
<proteinExistence type="predicted"/>
<dbReference type="InterPro" id="IPR008613">
    <property type="entry name" value="Excalibur_Ca-bd_domain"/>
</dbReference>
<evidence type="ECO:0000313" key="4">
    <source>
        <dbReference type="Proteomes" id="UP000554965"/>
    </source>
</evidence>
<keyword evidence="1" id="KW-0732">Signal</keyword>
<dbReference type="EMBL" id="OCTY01000002">
    <property type="protein sequence ID" value="SOJ56073.1"/>
    <property type="molecule type" value="Genomic_DNA"/>
</dbReference>
<dbReference type="RefSeq" id="WP_186243764.1">
    <property type="nucleotide sequence ID" value="NZ_OCTY01000002.1"/>
</dbReference>
<evidence type="ECO:0000256" key="1">
    <source>
        <dbReference type="SAM" id="SignalP"/>
    </source>
</evidence>
<accession>A0A7Z7IMT2</accession>
<gene>
    <name evidence="3" type="ORF">MSIMFB_03549</name>
</gene>
<dbReference type="Pfam" id="PF05901">
    <property type="entry name" value="Excalibur"/>
    <property type="match status" value="1"/>
</dbReference>
<name>A0A7Z7IMT2_9MYCO</name>
<dbReference type="SMART" id="SM00894">
    <property type="entry name" value="Excalibur"/>
    <property type="match status" value="1"/>
</dbReference>
<dbReference type="AlphaFoldDB" id="A0A7Z7IMT2"/>